<comment type="function">
    <text evidence="2">Pyridoxal 5'-phosphate (PLP)-binding protein, which is involved in PLP homeostasis.</text>
</comment>
<dbReference type="GO" id="GO:0030170">
    <property type="term" value="F:pyridoxal phosphate binding"/>
    <property type="evidence" value="ECO:0007669"/>
    <property type="project" value="UniProtKB-UniRule"/>
</dbReference>
<accession>A0A4R1QXC8</accession>
<dbReference type="InterPro" id="IPR011078">
    <property type="entry name" value="PyrdxlP_homeostasis"/>
</dbReference>
<dbReference type="Proteomes" id="UP000295184">
    <property type="component" value="Unassembled WGS sequence"/>
</dbReference>
<dbReference type="FunFam" id="3.20.20.10:FF:000018">
    <property type="entry name" value="Pyridoxal phosphate homeostasis protein"/>
    <property type="match status" value="1"/>
</dbReference>
<comment type="caution">
    <text evidence="6">The sequence shown here is derived from an EMBL/GenBank/DDBJ whole genome shotgun (WGS) entry which is preliminary data.</text>
</comment>
<dbReference type="CDD" id="cd00635">
    <property type="entry name" value="PLPDE_III_YBL036c_like"/>
    <property type="match status" value="1"/>
</dbReference>
<comment type="cofactor">
    <cofactor evidence="3">
        <name>pyridoxal 5'-phosphate</name>
        <dbReference type="ChEBI" id="CHEBI:597326"/>
    </cofactor>
</comment>
<dbReference type="AlphaFoldDB" id="A0A4R1QXC8"/>
<evidence type="ECO:0000313" key="7">
    <source>
        <dbReference type="Proteomes" id="UP000295184"/>
    </source>
</evidence>
<name>A0A4R1QXC8_9FIRM</name>
<evidence type="ECO:0000256" key="3">
    <source>
        <dbReference type="PIRSR" id="PIRSR004848-1"/>
    </source>
</evidence>
<dbReference type="GeneID" id="97380419"/>
<evidence type="ECO:0000256" key="2">
    <source>
        <dbReference type="HAMAP-Rule" id="MF_02087"/>
    </source>
</evidence>
<dbReference type="Gene3D" id="3.20.20.10">
    <property type="entry name" value="Alanine racemase"/>
    <property type="match status" value="1"/>
</dbReference>
<dbReference type="NCBIfam" id="TIGR00044">
    <property type="entry name" value="YggS family pyridoxal phosphate-dependent enzyme"/>
    <property type="match status" value="1"/>
</dbReference>
<comment type="similarity">
    <text evidence="2 4">Belongs to the pyridoxal phosphate-binding protein YggS/PROSC family.</text>
</comment>
<reference evidence="6 7" key="1">
    <citation type="submission" date="2019-03" db="EMBL/GenBank/DDBJ databases">
        <title>Genomic Encyclopedia of Type Strains, Phase IV (KMG-IV): sequencing the most valuable type-strain genomes for metagenomic binning, comparative biology and taxonomic classification.</title>
        <authorList>
            <person name="Goeker M."/>
        </authorList>
    </citation>
    <scope>NUCLEOTIDE SEQUENCE [LARGE SCALE GENOMIC DNA]</scope>
    <source>
        <strain evidence="6 7">DSM 100451</strain>
    </source>
</reference>
<sequence>MNELHEQLAQRTAQVRCRMDEACRAAGRDPASVQLCAASKTQTSDTVRAAWNIGIDVFGENRVQELVEKRAAGAYGSTPLHFIGHLQTNKVRQVVGAADLIESVDSEHLLLAVQKEAARQNIVQPVLLQVNIGGEASKGGVAPDGLMALLEQADGMENILVKGLMCIPPKETEPAAQRRWFAAMRALFDEAAACSWQKARMEILSMGMSGDFEAAIQEGATLVRVGTAIFGPRAYPLPAEP</sequence>
<dbReference type="STRING" id="1650663.GCA_001486665_03607"/>
<dbReference type="Pfam" id="PF01168">
    <property type="entry name" value="Ala_racemase_N"/>
    <property type="match status" value="1"/>
</dbReference>
<dbReference type="EMBL" id="SLUM01000016">
    <property type="protein sequence ID" value="TCL55510.1"/>
    <property type="molecule type" value="Genomic_DNA"/>
</dbReference>
<dbReference type="HAMAP" id="MF_02087">
    <property type="entry name" value="PLP_homeostasis"/>
    <property type="match status" value="1"/>
</dbReference>
<dbReference type="InterPro" id="IPR029066">
    <property type="entry name" value="PLP-binding_barrel"/>
</dbReference>
<dbReference type="PANTHER" id="PTHR10146">
    <property type="entry name" value="PROLINE SYNTHETASE CO-TRANSCRIBED BACTERIAL HOMOLOG PROTEIN"/>
    <property type="match status" value="1"/>
</dbReference>
<dbReference type="PANTHER" id="PTHR10146:SF14">
    <property type="entry name" value="PYRIDOXAL PHOSPHATE HOMEOSTASIS PROTEIN"/>
    <property type="match status" value="1"/>
</dbReference>
<evidence type="ECO:0000256" key="4">
    <source>
        <dbReference type="RuleBase" id="RU004514"/>
    </source>
</evidence>
<dbReference type="InterPro" id="IPR001608">
    <property type="entry name" value="Ala_racemase_N"/>
</dbReference>
<proteinExistence type="inferred from homology"/>
<dbReference type="SUPFAM" id="SSF51419">
    <property type="entry name" value="PLP-binding barrel"/>
    <property type="match status" value="1"/>
</dbReference>
<protein>
    <recommendedName>
        <fullName evidence="2">Pyridoxal phosphate homeostasis protein</fullName>
        <shortName evidence="2">PLP homeostasis protein</shortName>
    </recommendedName>
</protein>
<organism evidence="6 7">
    <name type="scientific">Allofournierella massiliensis</name>
    <dbReference type="NCBI Taxonomy" id="1650663"/>
    <lineage>
        <taxon>Bacteria</taxon>
        <taxon>Bacillati</taxon>
        <taxon>Bacillota</taxon>
        <taxon>Clostridia</taxon>
        <taxon>Eubacteriales</taxon>
        <taxon>Oscillospiraceae</taxon>
        <taxon>Allofournierella</taxon>
    </lineage>
</organism>
<evidence type="ECO:0000313" key="6">
    <source>
        <dbReference type="EMBL" id="TCL55510.1"/>
    </source>
</evidence>
<dbReference type="OrthoDB" id="9804072at2"/>
<keyword evidence="1 2" id="KW-0663">Pyridoxal phosphate</keyword>
<feature type="domain" description="Alanine racemase N-terminal" evidence="5">
    <location>
        <begin position="36"/>
        <end position="232"/>
    </location>
</feature>
<feature type="modified residue" description="N6-(pyridoxal phosphate)lysine" evidence="2 3">
    <location>
        <position position="40"/>
    </location>
</feature>
<evidence type="ECO:0000256" key="1">
    <source>
        <dbReference type="ARBA" id="ARBA00022898"/>
    </source>
</evidence>
<dbReference type="PIRSF" id="PIRSF004848">
    <property type="entry name" value="YBL036c_PLPDEIII"/>
    <property type="match status" value="1"/>
</dbReference>
<dbReference type="RefSeq" id="WP_058967186.1">
    <property type="nucleotide sequence ID" value="NZ_CABKVM010000019.1"/>
</dbReference>
<gene>
    <name evidence="6" type="ORF">EDD77_11622</name>
</gene>
<evidence type="ECO:0000259" key="5">
    <source>
        <dbReference type="Pfam" id="PF01168"/>
    </source>
</evidence>